<name>A0A7I9V1D9_9ACTN</name>
<proteinExistence type="predicted"/>
<organism evidence="1 2">
    <name type="scientific">Gordonia crocea</name>
    <dbReference type="NCBI Taxonomy" id="589162"/>
    <lineage>
        <taxon>Bacteria</taxon>
        <taxon>Bacillati</taxon>
        <taxon>Actinomycetota</taxon>
        <taxon>Actinomycetes</taxon>
        <taxon>Mycobacteriales</taxon>
        <taxon>Gordoniaceae</taxon>
        <taxon>Gordonia</taxon>
    </lineage>
</organism>
<dbReference type="EMBL" id="BJOU01000017">
    <property type="protein sequence ID" value="GED99267.1"/>
    <property type="molecule type" value="Genomic_DNA"/>
</dbReference>
<reference evidence="2" key="1">
    <citation type="submission" date="2019-06" db="EMBL/GenBank/DDBJ databases">
        <title>Gordonia isolated from sludge of a wastewater treatment plant.</title>
        <authorList>
            <person name="Tamura T."/>
            <person name="Aoyama K."/>
            <person name="Kang Y."/>
            <person name="Saito S."/>
            <person name="Akiyama N."/>
            <person name="Yazawa K."/>
            <person name="Gonoi T."/>
            <person name="Mikami Y."/>
        </authorList>
    </citation>
    <scope>NUCLEOTIDE SEQUENCE [LARGE SCALE GENOMIC DNA]</scope>
    <source>
        <strain evidence="2">NBRC 107697</strain>
    </source>
</reference>
<accession>A0A7I9V1D9</accession>
<sequence length="56" mass="6149">MGVSHARTSNPAPALDESRVVRGSFVSADWALDPVDWALNPAEWALDLVEWAPAFR</sequence>
<evidence type="ECO:0000313" key="2">
    <source>
        <dbReference type="Proteomes" id="UP000444980"/>
    </source>
</evidence>
<dbReference type="Proteomes" id="UP000444980">
    <property type="component" value="Unassembled WGS sequence"/>
</dbReference>
<comment type="caution">
    <text evidence="1">The sequence shown here is derived from an EMBL/GenBank/DDBJ whole genome shotgun (WGS) entry which is preliminary data.</text>
</comment>
<evidence type="ECO:0000313" key="1">
    <source>
        <dbReference type="EMBL" id="GED99267.1"/>
    </source>
</evidence>
<gene>
    <name evidence="1" type="ORF">nbrc107697_33060</name>
</gene>
<dbReference type="AlphaFoldDB" id="A0A7I9V1D9"/>
<keyword evidence="2" id="KW-1185">Reference proteome</keyword>
<protein>
    <submittedName>
        <fullName evidence="1">Uncharacterized protein</fullName>
    </submittedName>
</protein>